<comment type="caution">
    <text evidence="2">The sequence shown here is derived from an EMBL/GenBank/DDBJ whole genome shotgun (WGS) entry which is preliminary data.</text>
</comment>
<gene>
    <name evidence="2" type="ORF">Rhopal_001836-T1</name>
</gene>
<name>A0AAV5G8M5_9BASI</name>
<dbReference type="AlphaFoldDB" id="A0AAV5G8M5"/>
<feature type="region of interest" description="Disordered" evidence="1">
    <location>
        <begin position="1"/>
        <end position="24"/>
    </location>
</feature>
<reference evidence="2 3" key="1">
    <citation type="submission" date="2021-12" db="EMBL/GenBank/DDBJ databases">
        <title>High titer production of polyol ester of fatty acids by Rhodotorula paludigena BS15 towards product separation-free biomass refinery.</title>
        <authorList>
            <person name="Mano J."/>
            <person name="Ono H."/>
            <person name="Tanaka T."/>
            <person name="Naito K."/>
            <person name="Sushida H."/>
            <person name="Ike M."/>
            <person name="Tokuyasu K."/>
            <person name="Kitaoka M."/>
        </authorList>
    </citation>
    <scope>NUCLEOTIDE SEQUENCE [LARGE SCALE GENOMIC DNA]</scope>
    <source>
        <strain evidence="2 3">BS15</strain>
    </source>
</reference>
<evidence type="ECO:0000256" key="1">
    <source>
        <dbReference type="SAM" id="MobiDB-lite"/>
    </source>
</evidence>
<evidence type="ECO:0000313" key="3">
    <source>
        <dbReference type="Proteomes" id="UP001342314"/>
    </source>
</evidence>
<evidence type="ECO:0000313" key="2">
    <source>
        <dbReference type="EMBL" id="GJN88865.1"/>
    </source>
</evidence>
<dbReference type="EMBL" id="BQKY01000004">
    <property type="protein sequence ID" value="GJN88865.1"/>
    <property type="molecule type" value="Genomic_DNA"/>
</dbReference>
<feature type="compositionally biased region" description="Pro residues" evidence="1">
    <location>
        <begin position="1"/>
        <end position="15"/>
    </location>
</feature>
<keyword evidence="3" id="KW-1185">Reference proteome</keyword>
<sequence length="169" mass="17193">MGQPSPLPENVPPAAGPACAGHADEDRWEALNDLASRTAGAEGNEEGNELAARAASASKRRKVPRPPPASPPAKAGLPPLNTFADRVDALADHIGASIAKLSQKSVEQGIARVLGSPGKDDSGPAVLVSKPVSSTTTAVFRAGNILTTVTTTTTTVTEVDVKVEGEEVA</sequence>
<protein>
    <submittedName>
        <fullName evidence="2">Uncharacterized protein</fullName>
    </submittedName>
</protein>
<accession>A0AAV5G8M5</accession>
<feature type="region of interest" description="Disordered" evidence="1">
    <location>
        <begin position="38"/>
        <end position="80"/>
    </location>
</feature>
<proteinExistence type="predicted"/>
<organism evidence="2 3">
    <name type="scientific">Rhodotorula paludigena</name>
    <dbReference type="NCBI Taxonomy" id="86838"/>
    <lineage>
        <taxon>Eukaryota</taxon>
        <taxon>Fungi</taxon>
        <taxon>Dikarya</taxon>
        <taxon>Basidiomycota</taxon>
        <taxon>Pucciniomycotina</taxon>
        <taxon>Microbotryomycetes</taxon>
        <taxon>Sporidiobolales</taxon>
        <taxon>Sporidiobolaceae</taxon>
        <taxon>Rhodotorula</taxon>
    </lineage>
</organism>
<dbReference type="Proteomes" id="UP001342314">
    <property type="component" value="Unassembled WGS sequence"/>
</dbReference>